<dbReference type="Proteomes" id="UP001304769">
    <property type="component" value="Unassembled WGS sequence"/>
</dbReference>
<gene>
    <name evidence="1" type="ORF">SPF06_03925</name>
</gene>
<protein>
    <submittedName>
        <fullName evidence="1">Uncharacterized protein</fullName>
    </submittedName>
</protein>
<reference evidence="1 2" key="1">
    <citation type="submission" date="2023-12" db="EMBL/GenBank/DDBJ databases">
        <title>Sinomonas terricola sp. nov, isolated from litchi orchard soil in Guangdong, PR China.</title>
        <authorList>
            <person name="Jiaxin W."/>
            <person name="Yang Z."/>
            <person name="Honghui Z."/>
        </authorList>
    </citation>
    <scope>NUCLEOTIDE SEQUENCE [LARGE SCALE GENOMIC DNA]</scope>
    <source>
        <strain evidence="1 2">JGH33</strain>
    </source>
</reference>
<proteinExistence type="predicted"/>
<name>A0ABU5T2H5_9MICC</name>
<evidence type="ECO:0000313" key="2">
    <source>
        <dbReference type="Proteomes" id="UP001304769"/>
    </source>
</evidence>
<sequence length="53" mass="5758">MSRVGFRVITGHDKTAAHDAWAELAGDDLLVIRGQEIVTRPAIGRRSALTQVT</sequence>
<accession>A0ABU5T2H5</accession>
<organism evidence="1 2">
    <name type="scientific">Sinomonas terricola</name>
    <dbReference type="NCBI Taxonomy" id="3110330"/>
    <lineage>
        <taxon>Bacteria</taxon>
        <taxon>Bacillati</taxon>
        <taxon>Actinomycetota</taxon>
        <taxon>Actinomycetes</taxon>
        <taxon>Micrococcales</taxon>
        <taxon>Micrococcaceae</taxon>
        <taxon>Sinomonas</taxon>
    </lineage>
</organism>
<evidence type="ECO:0000313" key="1">
    <source>
        <dbReference type="EMBL" id="MEA5453862.1"/>
    </source>
</evidence>
<comment type="caution">
    <text evidence="1">The sequence shown here is derived from an EMBL/GenBank/DDBJ whole genome shotgun (WGS) entry which is preliminary data.</text>
</comment>
<dbReference type="RefSeq" id="WP_323277609.1">
    <property type="nucleotide sequence ID" value="NZ_JAYGGQ010000001.1"/>
</dbReference>
<dbReference type="EMBL" id="JAYGGQ010000001">
    <property type="protein sequence ID" value="MEA5453862.1"/>
    <property type="molecule type" value="Genomic_DNA"/>
</dbReference>
<keyword evidence="2" id="KW-1185">Reference proteome</keyword>